<dbReference type="OrthoDB" id="918051at2"/>
<dbReference type="Proteomes" id="UP000283522">
    <property type="component" value="Unassembled WGS sequence"/>
</dbReference>
<name>A0A418PMB5_9BACT</name>
<reference evidence="2 3" key="1">
    <citation type="submission" date="2018-09" db="EMBL/GenBank/DDBJ databases">
        <authorList>
            <person name="Wang X."/>
            <person name="Du Z."/>
        </authorList>
    </citation>
    <scope>NUCLEOTIDE SEQUENCE [LARGE SCALE GENOMIC DNA]</scope>
    <source>
        <strain evidence="2 3">N3</strain>
    </source>
</reference>
<dbReference type="EMBL" id="QXML01000016">
    <property type="protein sequence ID" value="RIW12163.1"/>
    <property type="molecule type" value="Genomic_DNA"/>
</dbReference>
<feature type="domain" description="WYL" evidence="1">
    <location>
        <begin position="322"/>
        <end position="381"/>
    </location>
</feature>
<evidence type="ECO:0000259" key="1">
    <source>
        <dbReference type="Pfam" id="PF13280"/>
    </source>
</evidence>
<dbReference type="RefSeq" id="WP_119479575.1">
    <property type="nucleotide sequence ID" value="NZ_QXML01000016.1"/>
</dbReference>
<evidence type="ECO:0000313" key="2">
    <source>
        <dbReference type="EMBL" id="RIW12163.1"/>
    </source>
</evidence>
<evidence type="ECO:0000313" key="3">
    <source>
        <dbReference type="Proteomes" id="UP000283522"/>
    </source>
</evidence>
<dbReference type="InterPro" id="IPR026881">
    <property type="entry name" value="WYL_dom"/>
</dbReference>
<keyword evidence="3" id="KW-1185">Reference proteome</keyword>
<organism evidence="2 3">
    <name type="scientific">Algoriphagus lacus</name>
    <dbReference type="NCBI Taxonomy" id="2056311"/>
    <lineage>
        <taxon>Bacteria</taxon>
        <taxon>Pseudomonadati</taxon>
        <taxon>Bacteroidota</taxon>
        <taxon>Cytophagia</taxon>
        <taxon>Cytophagales</taxon>
        <taxon>Cyclobacteriaceae</taxon>
        <taxon>Algoriphagus</taxon>
    </lineage>
</organism>
<dbReference type="AlphaFoldDB" id="A0A418PMB5"/>
<dbReference type="Pfam" id="PF13280">
    <property type="entry name" value="WYL"/>
    <property type="match status" value="1"/>
</dbReference>
<dbReference type="PROSITE" id="PS52050">
    <property type="entry name" value="WYL"/>
    <property type="match status" value="1"/>
</dbReference>
<proteinExistence type="predicted"/>
<comment type="caution">
    <text evidence="2">The sequence shown here is derived from an EMBL/GenBank/DDBJ whole genome shotgun (WGS) entry which is preliminary data.</text>
</comment>
<sequence length="388" mass="45115">MTALSIGDTVSFKSHPYHSTSLGELITSEIIGEHLMTPPLLVVIEILHHSKGSYDDKSGNEILPKKSQSAKCLWYNSSLHQFEEAWLPQKELKKVPCEYDSISITSEEFKDWKNLKHSLVSLRTLKQELGKEKRSAKKDGIKEGYQTTHYLEYVSPVMELIEIRKFEIKESQFDPKTGEQKKDFPQYVAKCKWYNPKGGKFSERFIPVEALNQIPELNQESLDSIHNILEQEIFIYSEKMIDKSLKKYLFKPSLLYKSGYYYFSGYNILNNKEESIELNNKTTYIPVENPFTEIWPKFDGDHKLASIETFIKVNIEVSDYWRIKYENYHGEVTSRTITPKAIGTDEISTGGTTSTIKYLTAHCHLRDAERHFRFDRIRAIQIIEIPQS</sequence>
<protein>
    <submittedName>
        <fullName evidence="2">WYL domain-containing protein</fullName>
    </submittedName>
</protein>
<gene>
    <name evidence="2" type="ORF">D0X99_19600</name>
</gene>
<accession>A0A418PMB5</accession>